<dbReference type="SUPFAM" id="SSF57716">
    <property type="entry name" value="Glucocorticoid receptor-like (DNA-binding domain)"/>
    <property type="match status" value="1"/>
</dbReference>
<dbReference type="PROSITE" id="PS50114">
    <property type="entry name" value="GATA_ZN_FINGER_2"/>
    <property type="match status" value="1"/>
</dbReference>
<keyword evidence="1" id="KW-0479">Metal-binding</keyword>
<name>A0A0X8HR80_9SACH</name>
<dbReference type="Pfam" id="PF00320">
    <property type="entry name" value="GATA"/>
    <property type="match status" value="1"/>
</dbReference>
<dbReference type="STRING" id="45286.A0A0X8HR80"/>
<dbReference type="GO" id="GO:0006355">
    <property type="term" value="P:regulation of DNA-templated transcription"/>
    <property type="evidence" value="ECO:0007669"/>
    <property type="project" value="InterPro"/>
</dbReference>
<proteinExistence type="predicted"/>
<organism evidence="4 5">
    <name type="scientific">Eremothecium sinecaudum</name>
    <dbReference type="NCBI Taxonomy" id="45286"/>
    <lineage>
        <taxon>Eukaryota</taxon>
        <taxon>Fungi</taxon>
        <taxon>Dikarya</taxon>
        <taxon>Ascomycota</taxon>
        <taxon>Saccharomycotina</taxon>
        <taxon>Saccharomycetes</taxon>
        <taxon>Saccharomycetales</taxon>
        <taxon>Saccharomycetaceae</taxon>
        <taxon>Eremothecium</taxon>
    </lineage>
</organism>
<keyword evidence="1" id="KW-0863">Zinc-finger</keyword>
<evidence type="ECO:0000256" key="2">
    <source>
        <dbReference type="SAM" id="MobiDB-lite"/>
    </source>
</evidence>
<dbReference type="GO" id="GO:0008270">
    <property type="term" value="F:zinc ion binding"/>
    <property type="evidence" value="ECO:0007669"/>
    <property type="project" value="UniProtKB-KW"/>
</dbReference>
<dbReference type="Gene3D" id="3.30.50.10">
    <property type="entry name" value="Erythroid Transcription Factor GATA-1, subunit A"/>
    <property type="match status" value="1"/>
</dbReference>
<sequence length="487" mass="54023">MPPAPPSSSSSVTSSYSAGSERSRKRSFEELILPPLQLSAGAPPSKQESPYFFDYSAKIKRARTTSPSPRGLHEITPTTSPAAQHANIVSLSSEFSSIFSSPLFNANTPSISLPPLKHLRLLPHPSKQTFSSRFPDTCERTQQWRDRLEYWCKEAERARYKDIATQVSEPVVKDLQMLASAAYVSSIVSAKDHFYELSNTSVKENIAITPPLSPKTSPRDPEGNVPLIKFSTAISEKLVQTIREKRISRAPHKKTNSCQARELKKLLESRSMFRSTSHSPKRVEKPRKGHQIVAKSPVTQQFVNDGVKTDTICPVQKKTPTTAAPPHDSLKVPYVTPTDPWPTSLPVENSPSIRKSKDLSTSICNIIPVDTGNTTVTPARPASPPMSSKSSARRPSVRKCLSCQCTDSPCWRPSWSDRKQDQLCNSCGLRYKKTQTRCVNPTCLKIPSKGELALMKANPKVTQVKDDGTLMECLRCLYCNNVTETKE</sequence>
<dbReference type="EMBL" id="CP014243">
    <property type="protein sequence ID" value="AMD19959.1"/>
    <property type="molecule type" value="Genomic_DNA"/>
</dbReference>
<keyword evidence="5" id="KW-1185">Reference proteome</keyword>
<evidence type="ECO:0000259" key="3">
    <source>
        <dbReference type="PROSITE" id="PS50114"/>
    </source>
</evidence>
<dbReference type="CDD" id="cd00202">
    <property type="entry name" value="ZnF_GATA"/>
    <property type="match status" value="1"/>
</dbReference>
<dbReference type="InterPro" id="IPR000679">
    <property type="entry name" value="Znf_GATA"/>
</dbReference>
<feature type="region of interest" description="Disordered" evidence="2">
    <location>
        <begin position="271"/>
        <end position="290"/>
    </location>
</feature>
<dbReference type="Proteomes" id="UP000243052">
    <property type="component" value="Chromosome iii"/>
</dbReference>
<keyword evidence="1" id="KW-0862">Zinc</keyword>
<feature type="compositionally biased region" description="Low complexity" evidence="2">
    <location>
        <begin position="7"/>
        <end position="20"/>
    </location>
</feature>
<evidence type="ECO:0000313" key="5">
    <source>
        <dbReference type="Proteomes" id="UP000243052"/>
    </source>
</evidence>
<feature type="region of interest" description="Disordered" evidence="2">
    <location>
        <begin position="1"/>
        <end position="30"/>
    </location>
</feature>
<dbReference type="GO" id="GO:0043565">
    <property type="term" value="F:sequence-specific DNA binding"/>
    <property type="evidence" value="ECO:0007669"/>
    <property type="project" value="InterPro"/>
</dbReference>
<feature type="domain" description="GATA-type" evidence="3">
    <location>
        <begin position="394"/>
        <end position="432"/>
    </location>
</feature>
<evidence type="ECO:0000256" key="1">
    <source>
        <dbReference type="PROSITE-ProRule" id="PRU00094"/>
    </source>
</evidence>
<dbReference type="SMART" id="SM00401">
    <property type="entry name" value="ZnF_GATA"/>
    <property type="match status" value="1"/>
</dbReference>
<dbReference type="RefSeq" id="XP_017986955.1">
    <property type="nucleotide sequence ID" value="XM_018131157.1"/>
</dbReference>
<gene>
    <name evidence="4" type="ORF">AW171_hschr31824</name>
</gene>
<reference evidence="4 5" key="1">
    <citation type="submission" date="2016-01" db="EMBL/GenBank/DDBJ databases">
        <title>Genome sequence of the yeast Holleya sinecauda.</title>
        <authorList>
            <person name="Dietrich F.S."/>
        </authorList>
    </citation>
    <scope>NUCLEOTIDE SEQUENCE [LARGE SCALE GENOMIC DNA]</scope>
    <source>
        <strain evidence="4 5">ATCC 58844</strain>
    </source>
</reference>
<protein>
    <submittedName>
        <fullName evidence="4">HCL192Wp</fullName>
    </submittedName>
</protein>
<dbReference type="InterPro" id="IPR013088">
    <property type="entry name" value="Znf_NHR/GATA"/>
</dbReference>
<dbReference type="GeneID" id="28723187"/>
<dbReference type="OrthoDB" id="2162994at2759"/>
<dbReference type="AlphaFoldDB" id="A0A0X8HR80"/>
<evidence type="ECO:0000313" key="4">
    <source>
        <dbReference type="EMBL" id="AMD19959.1"/>
    </source>
</evidence>
<accession>A0A0X8HR80</accession>